<evidence type="ECO:0000313" key="10">
    <source>
        <dbReference type="EMBL" id="TKD53119.1"/>
    </source>
</evidence>
<keyword evidence="3" id="KW-1003">Cell membrane</keyword>
<keyword evidence="4" id="KW-0997">Cell inner membrane</keyword>
<reference evidence="10 11" key="1">
    <citation type="submission" date="2019-04" db="EMBL/GenBank/DDBJ databases">
        <authorList>
            <person name="Yang Y."/>
            <person name="Wei D."/>
        </authorList>
    </citation>
    <scope>NUCLEOTIDE SEQUENCE [LARGE SCALE GENOMIC DNA]</scope>
    <source>
        <strain evidence="10 11">L-1-4w-11</strain>
    </source>
</reference>
<evidence type="ECO:0000256" key="4">
    <source>
        <dbReference type="ARBA" id="ARBA00022519"/>
    </source>
</evidence>
<sequence length="266" mass="26322">MNRLFDLTPLQTRRTLDVVTGLVVASVGIALAGLTWRIAGHAGQGAITVPSGARPAMAVPDTAAAIALAPFGKAAIADQAQPTALAVVLKGVVFAVPATLSTAFVSENGATPRPYRIGEALAGATIEGIQRDRVLLNNGGRIEFLAFPDPTLAANSGSTAPGAGPAAPGATPVATATPIAASAPPPTAPAALLGRLDASPTEGGYAIGANAPPGLQQGDVIQSVNGQQLGQGAADQAAFAAAQRSGSAQVQLLRDGKAVTLTVPLR</sequence>
<dbReference type="OrthoDB" id="7202599at2"/>
<name>A0A4U1L845_9SPHN</name>
<dbReference type="Gene3D" id="2.30.42.10">
    <property type="match status" value="1"/>
</dbReference>
<dbReference type="InterPro" id="IPR024961">
    <property type="entry name" value="T2SS_GspC_N"/>
</dbReference>
<dbReference type="Gene3D" id="2.30.30.830">
    <property type="match status" value="1"/>
</dbReference>
<dbReference type="RefSeq" id="WP_136941538.1">
    <property type="nucleotide sequence ID" value="NZ_SWKR01000001.1"/>
</dbReference>
<evidence type="ECO:0000256" key="2">
    <source>
        <dbReference type="ARBA" id="ARBA00022448"/>
    </source>
</evidence>
<dbReference type="AlphaFoldDB" id="A0A4U1L845"/>
<proteinExistence type="predicted"/>
<keyword evidence="2" id="KW-0813">Transport</keyword>
<dbReference type="GO" id="GO:0005886">
    <property type="term" value="C:plasma membrane"/>
    <property type="evidence" value="ECO:0007669"/>
    <property type="project" value="UniProtKB-SubCell"/>
</dbReference>
<gene>
    <name evidence="10" type="ORF">FBR43_01920</name>
</gene>
<evidence type="ECO:0000256" key="1">
    <source>
        <dbReference type="ARBA" id="ARBA00004533"/>
    </source>
</evidence>
<evidence type="ECO:0000259" key="9">
    <source>
        <dbReference type="Pfam" id="PF11356"/>
    </source>
</evidence>
<organism evidence="10 11">
    <name type="scientific">Sphingomonas baiyangensis</name>
    <dbReference type="NCBI Taxonomy" id="2572576"/>
    <lineage>
        <taxon>Bacteria</taxon>
        <taxon>Pseudomonadati</taxon>
        <taxon>Pseudomonadota</taxon>
        <taxon>Alphaproteobacteria</taxon>
        <taxon>Sphingomonadales</taxon>
        <taxon>Sphingomonadaceae</taxon>
        <taxon>Sphingomonas</taxon>
    </lineage>
</organism>
<comment type="subcellular location">
    <subcellularLocation>
        <location evidence="1">Cell inner membrane</location>
    </subcellularLocation>
</comment>
<comment type="caution">
    <text evidence="10">The sequence shown here is derived from an EMBL/GenBank/DDBJ whole genome shotgun (WGS) entry which is preliminary data.</text>
</comment>
<dbReference type="GO" id="GO:0015031">
    <property type="term" value="P:protein transport"/>
    <property type="evidence" value="ECO:0007669"/>
    <property type="project" value="UniProtKB-KW"/>
</dbReference>
<keyword evidence="8" id="KW-0472">Membrane</keyword>
<dbReference type="InterPro" id="IPR036034">
    <property type="entry name" value="PDZ_sf"/>
</dbReference>
<evidence type="ECO:0000256" key="3">
    <source>
        <dbReference type="ARBA" id="ARBA00022475"/>
    </source>
</evidence>
<accession>A0A4U1L845</accession>
<evidence type="ECO:0000256" key="6">
    <source>
        <dbReference type="ARBA" id="ARBA00022927"/>
    </source>
</evidence>
<keyword evidence="6" id="KW-0653">Protein transport</keyword>
<keyword evidence="11" id="KW-1185">Reference proteome</keyword>
<keyword evidence="7" id="KW-1133">Transmembrane helix</keyword>
<dbReference type="SUPFAM" id="SSF50156">
    <property type="entry name" value="PDZ domain-like"/>
    <property type="match status" value="1"/>
</dbReference>
<evidence type="ECO:0000313" key="11">
    <source>
        <dbReference type="Proteomes" id="UP000309138"/>
    </source>
</evidence>
<evidence type="ECO:0000256" key="7">
    <source>
        <dbReference type="ARBA" id="ARBA00022989"/>
    </source>
</evidence>
<keyword evidence="5" id="KW-0812">Transmembrane</keyword>
<protein>
    <submittedName>
        <fullName evidence="10">Signaling protein</fullName>
    </submittedName>
</protein>
<dbReference type="Proteomes" id="UP000309138">
    <property type="component" value="Unassembled WGS sequence"/>
</dbReference>
<dbReference type="EMBL" id="SWKR01000001">
    <property type="protein sequence ID" value="TKD53119.1"/>
    <property type="molecule type" value="Genomic_DNA"/>
</dbReference>
<evidence type="ECO:0000256" key="8">
    <source>
        <dbReference type="ARBA" id="ARBA00023136"/>
    </source>
</evidence>
<dbReference type="Pfam" id="PF11356">
    <property type="entry name" value="T2SSC"/>
    <property type="match status" value="1"/>
</dbReference>
<evidence type="ECO:0000256" key="5">
    <source>
        <dbReference type="ARBA" id="ARBA00022692"/>
    </source>
</evidence>
<feature type="domain" description="Type II secretion system protein GspC N-terminal" evidence="9">
    <location>
        <begin position="22"/>
        <end position="146"/>
    </location>
</feature>